<dbReference type="SUPFAM" id="SSF50037">
    <property type="entry name" value="C-terminal domain of transcriptional repressors"/>
    <property type="match status" value="1"/>
</dbReference>
<feature type="domain" description="Ferrous iron transporter FeoA-like" evidence="2">
    <location>
        <begin position="141"/>
        <end position="212"/>
    </location>
</feature>
<gene>
    <name evidence="3" type="ORF">Metlim_2991</name>
</gene>
<dbReference type="RefSeq" id="WP_004079742.1">
    <property type="nucleotide sequence ID" value="NZ_CM001436.1"/>
</dbReference>
<dbReference type="SUPFAM" id="SSF47979">
    <property type="entry name" value="Iron-dependent repressor protein, dimerization domain"/>
    <property type="match status" value="1"/>
</dbReference>
<dbReference type="SMART" id="SM00899">
    <property type="entry name" value="FeoA"/>
    <property type="match status" value="1"/>
</dbReference>
<dbReference type="InterPro" id="IPR036388">
    <property type="entry name" value="WH-like_DNA-bd_sf"/>
</dbReference>
<dbReference type="InParanoid" id="H1YYV1"/>
<evidence type="ECO:0000313" key="3">
    <source>
        <dbReference type="EMBL" id="EHQ37023.1"/>
    </source>
</evidence>
<proteinExistence type="predicted"/>
<dbReference type="SMART" id="SM00529">
    <property type="entry name" value="HTH_DTXR"/>
    <property type="match status" value="1"/>
</dbReference>
<organism evidence="3 4">
    <name type="scientific">Methanoplanus limicola DSM 2279</name>
    <dbReference type="NCBI Taxonomy" id="937775"/>
    <lineage>
        <taxon>Archaea</taxon>
        <taxon>Methanobacteriati</taxon>
        <taxon>Methanobacteriota</taxon>
        <taxon>Stenosarchaea group</taxon>
        <taxon>Methanomicrobia</taxon>
        <taxon>Methanomicrobiales</taxon>
        <taxon>Methanomicrobiaceae</taxon>
        <taxon>Methanoplanus</taxon>
    </lineage>
</organism>
<dbReference type="InterPro" id="IPR036421">
    <property type="entry name" value="Fe_dep_repressor_sf"/>
</dbReference>
<evidence type="ECO:0000313" key="4">
    <source>
        <dbReference type="Proteomes" id="UP000005741"/>
    </source>
</evidence>
<dbReference type="InterPro" id="IPR022689">
    <property type="entry name" value="Iron_dep_repressor"/>
</dbReference>
<dbReference type="InterPro" id="IPR050536">
    <property type="entry name" value="DtxR_MntR_Metal-Reg"/>
</dbReference>
<dbReference type="GO" id="GO:0003700">
    <property type="term" value="F:DNA-binding transcription factor activity"/>
    <property type="evidence" value="ECO:0007669"/>
    <property type="project" value="InterPro"/>
</dbReference>
<dbReference type="Gene3D" id="1.10.10.10">
    <property type="entry name" value="Winged helix-like DNA-binding domain superfamily/Winged helix DNA-binding domain"/>
    <property type="match status" value="1"/>
</dbReference>
<accession>H1YYV1</accession>
<keyword evidence="1" id="KW-0408">Iron</keyword>
<evidence type="ECO:0000256" key="1">
    <source>
        <dbReference type="ARBA" id="ARBA00023004"/>
    </source>
</evidence>
<dbReference type="GO" id="GO:0046983">
    <property type="term" value="F:protein dimerization activity"/>
    <property type="evidence" value="ECO:0007669"/>
    <property type="project" value="InterPro"/>
</dbReference>
<dbReference type="Gene3D" id="2.30.30.90">
    <property type="match status" value="1"/>
</dbReference>
<dbReference type="OrthoDB" id="24735at2157"/>
<dbReference type="InterPro" id="IPR007167">
    <property type="entry name" value="Fe-transptr_FeoA-like"/>
</dbReference>
<dbReference type="Proteomes" id="UP000005741">
    <property type="component" value="Chromosome"/>
</dbReference>
<sequence length="215" mass="24094">MDQKLCEDYLEILSGEPEISQNINNKEILAEHMGRSISETENDLTALESEGYLNILPDGKIRLSEEGLKKGRCIAKKHKVLECFFTEMLGMDPETASREACEIEHSASDDTIKKLNEYLIRPGRCHGWRQGQRPCIETTAERLTLFGEGEKLKVVGVGGRPGRGFRLNDLGIVPGETIEIVRKLDRRALLIKVKGSEVAISPEIANTVFVEKKEE</sequence>
<reference evidence="3 4" key="1">
    <citation type="submission" date="2011-10" db="EMBL/GenBank/DDBJ databases">
        <title>The Improved High-Quality Draft genome of Methanoplanus limicola DSM 2279.</title>
        <authorList>
            <consortium name="US DOE Joint Genome Institute (JGI-PGF)"/>
            <person name="Lucas S."/>
            <person name="Copeland A."/>
            <person name="Lapidus A."/>
            <person name="Glavina del Rio T."/>
            <person name="Dalin E."/>
            <person name="Tice H."/>
            <person name="Bruce D."/>
            <person name="Goodwin L."/>
            <person name="Pitluck S."/>
            <person name="Peters L."/>
            <person name="Mikhailova N."/>
            <person name="Lu M."/>
            <person name="Kyrpides N."/>
            <person name="Mavromatis K."/>
            <person name="Ivanova N."/>
            <person name="Markowitz V."/>
            <person name="Cheng J.-F."/>
            <person name="Hugenholtz P."/>
            <person name="Woyke T."/>
            <person name="Wu D."/>
            <person name="Wirth R."/>
            <person name="Brambilla E.-M."/>
            <person name="Klenk H.-P."/>
            <person name="Eisen J.A."/>
        </authorList>
    </citation>
    <scope>NUCLEOTIDE SEQUENCE [LARGE SCALE GENOMIC DNA]</scope>
    <source>
        <strain evidence="3 4">DSM 2279</strain>
    </source>
</reference>
<dbReference type="AlphaFoldDB" id="H1YYV1"/>
<dbReference type="HOGENOM" id="CLU_069532_0_1_2"/>
<evidence type="ECO:0000259" key="2">
    <source>
        <dbReference type="SMART" id="SM00899"/>
    </source>
</evidence>
<dbReference type="PANTHER" id="PTHR33238">
    <property type="entry name" value="IRON (METAL) DEPENDENT REPRESSOR, DTXR FAMILY"/>
    <property type="match status" value="1"/>
</dbReference>
<dbReference type="InterPro" id="IPR038157">
    <property type="entry name" value="FeoA_core_dom"/>
</dbReference>
<dbReference type="EMBL" id="CM001436">
    <property type="protein sequence ID" value="EHQ37023.1"/>
    <property type="molecule type" value="Genomic_DNA"/>
</dbReference>
<dbReference type="Pfam" id="PF02742">
    <property type="entry name" value="Fe_dep_repr_C"/>
    <property type="match status" value="1"/>
</dbReference>
<dbReference type="InterPro" id="IPR001367">
    <property type="entry name" value="Fe_dep_repressor"/>
</dbReference>
<dbReference type="GO" id="GO:0046914">
    <property type="term" value="F:transition metal ion binding"/>
    <property type="evidence" value="ECO:0007669"/>
    <property type="project" value="InterPro"/>
</dbReference>
<dbReference type="Pfam" id="PF04023">
    <property type="entry name" value="FeoA"/>
    <property type="match status" value="1"/>
</dbReference>
<dbReference type="PANTHER" id="PTHR33238:SF7">
    <property type="entry name" value="IRON-DEPENDENT TRANSCRIPTIONAL REGULATOR"/>
    <property type="match status" value="1"/>
</dbReference>
<keyword evidence="4" id="KW-1185">Reference proteome</keyword>
<dbReference type="STRING" id="937775.Metlim_2991"/>
<protein>
    <submittedName>
        <fullName evidence="3">Iron (Metal) dependent repressor, DtxR family</fullName>
    </submittedName>
</protein>
<name>H1YYV1_9EURY</name>
<dbReference type="InterPro" id="IPR008988">
    <property type="entry name" value="Transcriptional_repressor_C"/>
</dbReference>